<feature type="domain" description="SIS" evidence="5">
    <location>
        <begin position="60"/>
        <end position="223"/>
    </location>
</feature>
<dbReference type="SUPFAM" id="SSF53697">
    <property type="entry name" value="SIS domain"/>
    <property type="match status" value="1"/>
</dbReference>
<comment type="pathway">
    <text evidence="3">Cell wall biogenesis; peptidoglycan recycling.</text>
</comment>
<proteinExistence type="inferred from homology"/>
<dbReference type="Gene3D" id="1.10.8.1080">
    <property type="match status" value="1"/>
</dbReference>
<keyword evidence="7" id="KW-1185">Reference proteome</keyword>
<comment type="catalytic activity">
    <reaction evidence="3">
        <text>N-acetyl-D-muramate 6-phosphate + H2O = N-acetyl-D-glucosamine 6-phosphate + (R)-lactate</text>
        <dbReference type="Rhea" id="RHEA:26410"/>
        <dbReference type="ChEBI" id="CHEBI:15377"/>
        <dbReference type="ChEBI" id="CHEBI:16004"/>
        <dbReference type="ChEBI" id="CHEBI:57513"/>
        <dbReference type="ChEBI" id="CHEBI:58722"/>
        <dbReference type="EC" id="4.2.1.126"/>
    </reaction>
</comment>
<protein>
    <recommendedName>
        <fullName evidence="3">N-acetylmuramic acid 6-phosphate etherase</fullName>
        <shortName evidence="3">MurNAc-6-P etherase</shortName>
        <ecNumber evidence="3">4.2.1.126</ecNumber>
    </recommendedName>
    <alternativeName>
        <fullName evidence="3">N-acetylmuramic acid 6-phosphate hydrolase</fullName>
    </alternativeName>
    <alternativeName>
        <fullName evidence="3">N-acetylmuramic acid 6-phosphate lyase</fullName>
    </alternativeName>
</protein>
<dbReference type="InterPro" id="IPR046348">
    <property type="entry name" value="SIS_dom_sf"/>
</dbReference>
<dbReference type="Proteomes" id="UP000216151">
    <property type="component" value="Unassembled WGS sequence"/>
</dbReference>
<dbReference type="CDD" id="cd05007">
    <property type="entry name" value="SIS_Etherase"/>
    <property type="match status" value="1"/>
</dbReference>
<comment type="miscellaneous">
    <text evidence="3">A lyase-type mechanism (elimination/hydration) is suggested for the cleavage of the lactyl ether bond of MurNAc 6-phosphate, with the formation of an alpha,beta-unsaturated aldehyde intermediate with (E)-stereochemistry, followed by the syn addition of water to give product.</text>
</comment>
<comment type="function">
    <text evidence="3">Specifically catalyzes the cleavage of the D-lactyl ether substituent of MurNAc 6-phosphate, producing GlcNAc 6-phosphate and D-lactate. Together with AnmK, is also required for the utilization of anhydro-N-acetylmuramic acid (anhMurNAc) either imported from the medium or derived from its own cell wall murein, and thus plays a role in cell wall recycling.</text>
</comment>
<dbReference type="PROSITE" id="PS51464">
    <property type="entry name" value="SIS"/>
    <property type="match status" value="1"/>
</dbReference>
<sequence length="326" mass="34653">MTTQHTPNQPPRTEMQDPRYDGLDTWPTATVLESLLESQLAATAAVRSALADMEAAIAQAVPRLERGGRLFYVGAGTSGRIGLQDGVELIPTYGWPSERLVLLLAGGEAALFSPVEGAEDDEDEAQRAITSHTPTADDVVIGIAASGNTPYTCAALASARFCGSLTIGLSCTPGARLLAETDIGILTETGPEVVAGSTRMKAGTAQKICLNLLSTTLMIRLGHTWRGHMVDMRIVNTKLVHRALRMITQLTDCSDTQAQAALLKADGSIKLAILLRQGLEPAQGRMLLRLCDGHLRRALDLLAVQAARGVGPAVHNTTPAPEQMLY</sequence>
<name>A0A269XX47_9PROT</name>
<dbReference type="HAMAP" id="MF_00068">
    <property type="entry name" value="MurQ"/>
    <property type="match status" value="1"/>
</dbReference>
<evidence type="ECO:0000256" key="4">
    <source>
        <dbReference type="SAM" id="MobiDB-lite"/>
    </source>
</evidence>
<comment type="pathway">
    <text evidence="3">Amino-sugar metabolism; N-acetylmuramate degradation.</text>
</comment>
<dbReference type="UniPathway" id="UPA00342"/>
<dbReference type="GO" id="GO:0097367">
    <property type="term" value="F:carbohydrate derivative binding"/>
    <property type="evidence" value="ECO:0007669"/>
    <property type="project" value="InterPro"/>
</dbReference>
<dbReference type="NCBIfam" id="NF009222">
    <property type="entry name" value="PRK12570.1"/>
    <property type="match status" value="1"/>
</dbReference>
<dbReference type="OrthoDB" id="9813395at2"/>
<dbReference type="InterPro" id="IPR005486">
    <property type="entry name" value="Glucokinase_regulatory_CS"/>
</dbReference>
<dbReference type="EMBL" id="NCXK01000011">
    <property type="protein sequence ID" value="PAK77864.1"/>
    <property type="molecule type" value="Genomic_DNA"/>
</dbReference>
<dbReference type="Pfam" id="PF22645">
    <property type="entry name" value="GKRP_SIS_N"/>
    <property type="match status" value="1"/>
</dbReference>
<evidence type="ECO:0000256" key="3">
    <source>
        <dbReference type="HAMAP-Rule" id="MF_00068"/>
    </source>
</evidence>
<dbReference type="GO" id="GO:0009254">
    <property type="term" value="P:peptidoglycan turnover"/>
    <property type="evidence" value="ECO:0007669"/>
    <property type="project" value="UniProtKB-UniRule"/>
</dbReference>
<reference evidence="6 7" key="1">
    <citation type="submission" date="2017-04" db="EMBL/GenBank/DDBJ databases">
        <title>Kefir bacterial isolates.</title>
        <authorList>
            <person name="Kim Y."/>
            <person name="Blasche S."/>
            <person name="Patil K.R."/>
        </authorList>
    </citation>
    <scope>NUCLEOTIDE SEQUENCE [LARGE SCALE GENOMIC DNA]</scope>
    <source>
        <strain evidence="6 7">KR</strain>
    </source>
</reference>
<dbReference type="GO" id="GO:0016803">
    <property type="term" value="F:ether hydrolase activity"/>
    <property type="evidence" value="ECO:0007669"/>
    <property type="project" value="TreeGrafter"/>
</dbReference>
<dbReference type="UniPathway" id="UPA00343"/>
<dbReference type="Gene3D" id="3.40.50.10490">
    <property type="entry name" value="Glucose-6-phosphate isomerase like protein, domain 1"/>
    <property type="match status" value="1"/>
</dbReference>
<dbReference type="PROSITE" id="PS01272">
    <property type="entry name" value="GCKR"/>
    <property type="match status" value="1"/>
</dbReference>
<dbReference type="Pfam" id="PF20741">
    <property type="entry name" value="GKRP-like_C"/>
    <property type="match status" value="1"/>
</dbReference>
<dbReference type="UniPathway" id="UPA00544"/>
<dbReference type="GO" id="GO:0097173">
    <property type="term" value="P:N-acetylmuramic acid catabolic process"/>
    <property type="evidence" value="ECO:0007669"/>
    <property type="project" value="UniProtKB-UniPathway"/>
</dbReference>
<evidence type="ECO:0000259" key="5">
    <source>
        <dbReference type="PROSITE" id="PS51464"/>
    </source>
</evidence>
<dbReference type="PANTHER" id="PTHR10088">
    <property type="entry name" value="GLUCOKINASE REGULATORY PROTEIN"/>
    <property type="match status" value="1"/>
</dbReference>
<dbReference type="EC" id="4.2.1.126" evidence="3"/>
<comment type="pathway">
    <text evidence="3">Amino-sugar metabolism; 1,6-anhydro-N-acetylmuramate degradation.</text>
</comment>
<organism evidence="6 7">
    <name type="scientific">Acetobacter fabarum</name>
    <dbReference type="NCBI Taxonomy" id="483199"/>
    <lineage>
        <taxon>Bacteria</taxon>
        <taxon>Pseudomonadati</taxon>
        <taxon>Pseudomonadota</taxon>
        <taxon>Alphaproteobacteria</taxon>
        <taxon>Acetobacterales</taxon>
        <taxon>Acetobacteraceae</taxon>
        <taxon>Acetobacter</taxon>
    </lineage>
</organism>
<dbReference type="GO" id="GO:0016835">
    <property type="term" value="F:carbon-oxygen lyase activity"/>
    <property type="evidence" value="ECO:0007669"/>
    <property type="project" value="UniProtKB-UniRule"/>
</dbReference>
<dbReference type="InterPro" id="IPR040190">
    <property type="entry name" value="MURQ/GCKR"/>
</dbReference>
<feature type="region of interest" description="Disordered" evidence="4">
    <location>
        <begin position="1"/>
        <end position="22"/>
    </location>
</feature>
<dbReference type="AlphaFoldDB" id="A0A269XX47"/>
<evidence type="ECO:0000256" key="1">
    <source>
        <dbReference type="ARBA" id="ARBA00023239"/>
    </source>
</evidence>
<comment type="subunit">
    <text evidence="3">Homodimer.</text>
</comment>
<evidence type="ECO:0000256" key="2">
    <source>
        <dbReference type="ARBA" id="ARBA00023277"/>
    </source>
</evidence>
<dbReference type="NCBIfam" id="NF003915">
    <property type="entry name" value="PRK05441.1"/>
    <property type="match status" value="1"/>
</dbReference>
<dbReference type="PANTHER" id="PTHR10088:SF4">
    <property type="entry name" value="GLUCOKINASE REGULATORY PROTEIN"/>
    <property type="match status" value="1"/>
</dbReference>
<gene>
    <name evidence="3" type="primary">murQ</name>
    <name evidence="6" type="ORF">B8X00_09335</name>
</gene>
<dbReference type="GO" id="GO:0097175">
    <property type="term" value="P:1,6-anhydro-N-acetyl-beta-muramic acid catabolic process"/>
    <property type="evidence" value="ECO:0007669"/>
    <property type="project" value="UniProtKB-UniRule"/>
</dbReference>
<dbReference type="InterPro" id="IPR001347">
    <property type="entry name" value="SIS_dom"/>
</dbReference>
<feature type="active site" description="Proton donor" evidence="3">
    <location>
        <position position="88"/>
    </location>
</feature>
<comment type="caution">
    <text evidence="6">The sequence shown here is derived from an EMBL/GenBank/DDBJ whole genome shotgun (WGS) entry which is preliminary data.</text>
</comment>
<comment type="similarity">
    <text evidence="3">Belongs to the GCKR-like family. MurNAc-6-P etherase subfamily.</text>
</comment>
<evidence type="ECO:0000313" key="6">
    <source>
        <dbReference type="EMBL" id="PAK77864.1"/>
    </source>
</evidence>
<keyword evidence="1 3" id="KW-0456">Lyase</keyword>
<dbReference type="RefSeq" id="WP_095349968.1">
    <property type="nucleotide sequence ID" value="NZ_JBDNMF010000115.1"/>
</dbReference>
<evidence type="ECO:0000313" key="7">
    <source>
        <dbReference type="Proteomes" id="UP000216151"/>
    </source>
</evidence>
<feature type="active site" evidence="3">
    <location>
        <position position="119"/>
    </location>
</feature>
<dbReference type="InterPro" id="IPR005488">
    <property type="entry name" value="Etherase_MurQ"/>
</dbReference>
<dbReference type="GO" id="GO:0046348">
    <property type="term" value="P:amino sugar catabolic process"/>
    <property type="evidence" value="ECO:0007669"/>
    <property type="project" value="InterPro"/>
</dbReference>
<accession>A0A269XX47</accession>
<keyword evidence="2 3" id="KW-0119">Carbohydrate metabolism</keyword>